<evidence type="ECO:0000313" key="4">
    <source>
        <dbReference type="Proteomes" id="UP000485058"/>
    </source>
</evidence>
<reference evidence="3 4" key="1">
    <citation type="submission" date="2020-02" db="EMBL/GenBank/DDBJ databases">
        <title>Draft genome sequence of Haematococcus lacustris strain NIES-144.</title>
        <authorList>
            <person name="Morimoto D."/>
            <person name="Nakagawa S."/>
            <person name="Yoshida T."/>
            <person name="Sawayama S."/>
        </authorList>
    </citation>
    <scope>NUCLEOTIDE SEQUENCE [LARGE SCALE GENOMIC DNA]</scope>
    <source>
        <strain evidence="3 4">NIES-144</strain>
    </source>
</reference>
<feature type="non-terminal residue" evidence="3">
    <location>
        <position position="1"/>
    </location>
</feature>
<feature type="signal peptide" evidence="2">
    <location>
        <begin position="1"/>
        <end position="27"/>
    </location>
</feature>
<dbReference type="EMBL" id="BLLF01001458">
    <property type="protein sequence ID" value="GFH19407.1"/>
    <property type="molecule type" value="Genomic_DNA"/>
</dbReference>
<organism evidence="3 4">
    <name type="scientific">Haematococcus lacustris</name>
    <name type="common">Green alga</name>
    <name type="synonym">Haematococcus pluvialis</name>
    <dbReference type="NCBI Taxonomy" id="44745"/>
    <lineage>
        <taxon>Eukaryota</taxon>
        <taxon>Viridiplantae</taxon>
        <taxon>Chlorophyta</taxon>
        <taxon>core chlorophytes</taxon>
        <taxon>Chlorophyceae</taxon>
        <taxon>CS clade</taxon>
        <taxon>Chlamydomonadales</taxon>
        <taxon>Haematococcaceae</taxon>
        <taxon>Haematococcus</taxon>
    </lineage>
</organism>
<feature type="compositionally biased region" description="Low complexity" evidence="1">
    <location>
        <begin position="314"/>
        <end position="324"/>
    </location>
</feature>
<accession>A0A699Z9S0</accession>
<gene>
    <name evidence="3" type="ORF">HaLaN_16350</name>
</gene>
<keyword evidence="4" id="KW-1185">Reference proteome</keyword>
<feature type="non-terminal residue" evidence="3">
    <location>
        <position position="344"/>
    </location>
</feature>
<evidence type="ECO:0000256" key="2">
    <source>
        <dbReference type="SAM" id="SignalP"/>
    </source>
</evidence>
<dbReference type="Proteomes" id="UP000485058">
    <property type="component" value="Unassembled WGS sequence"/>
</dbReference>
<name>A0A699Z9S0_HAELA</name>
<sequence>MSTRMTSGRCVHSLLCLILASAQLASGAATPHHLLAPLPFLTSTPTWTLYGRVEDGQALRETIVRIDSKPHIAAAECYEQGPDGLPHLCDSFNAVDEHGLPLWYQLVKDHALTSQQQLKSLSGPRFQQPLSPAIHVAKSEHTQTSLLGTETVHKRSAVGTAPVSDTALLDKSGAQPGQAVVEVCSRQVTEAWLAAVEDGPASMQRRTTQTARTLWVEGHLWASQLQVLKEEGVPCETPGNLSSRSVDTQLIQWHLAPGTKEATNALKLPNTDLCHDVILATAKGDQRSQEKAAPNTVALMEDVVKAAGHMAWASVTSSSGSISTDSKRRLLEGEALPPDPPPPP</sequence>
<evidence type="ECO:0000256" key="1">
    <source>
        <dbReference type="SAM" id="MobiDB-lite"/>
    </source>
</evidence>
<feature type="chain" id="PRO_5025633200" evidence="2">
    <location>
        <begin position="28"/>
        <end position="344"/>
    </location>
</feature>
<feature type="region of interest" description="Disordered" evidence="1">
    <location>
        <begin position="314"/>
        <end position="344"/>
    </location>
</feature>
<evidence type="ECO:0000313" key="3">
    <source>
        <dbReference type="EMBL" id="GFH19407.1"/>
    </source>
</evidence>
<protein>
    <submittedName>
        <fullName evidence="3">Uncharacterized protein</fullName>
    </submittedName>
</protein>
<comment type="caution">
    <text evidence="3">The sequence shown here is derived from an EMBL/GenBank/DDBJ whole genome shotgun (WGS) entry which is preliminary data.</text>
</comment>
<keyword evidence="2" id="KW-0732">Signal</keyword>
<dbReference type="AlphaFoldDB" id="A0A699Z9S0"/>
<proteinExistence type="predicted"/>